<dbReference type="Pfam" id="PF20067">
    <property type="entry name" value="SSL_N"/>
    <property type="match status" value="1"/>
</dbReference>
<dbReference type="InterPro" id="IPR018119">
    <property type="entry name" value="Strictosidine_synth_cons-reg"/>
</dbReference>
<dbReference type="SUPFAM" id="SSF63829">
    <property type="entry name" value="Calcium-dependent phosphotriesterase"/>
    <property type="match status" value="1"/>
</dbReference>
<keyword evidence="5" id="KW-0812">Transmembrane</keyword>
<dbReference type="GO" id="GO:0012505">
    <property type="term" value="C:endomembrane system"/>
    <property type="evidence" value="ECO:0007669"/>
    <property type="project" value="TreeGrafter"/>
</dbReference>
<keyword evidence="5" id="KW-1133">Transmembrane helix</keyword>
<dbReference type="Gene3D" id="2.120.10.30">
    <property type="entry name" value="TolB, C-terminal domain"/>
    <property type="match status" value="1"/>
</dbReference>
<organism evidence="7 8">
    <name type="scientific">Euphydryas editha</name>
    <name type="common">Edith's checkerspot</name>
    <dbReference type="NCBI Taxonomy" id="104508"/>
    <lineage>
        <taxon>Eukaryota</taxon>
        <taxon>Metazoa</taxon>
        <taxon>Ecdysozoa</taxon>
        <taxon>Arthropoda</taxon>
        <taxon>Hexapoda</taxon>
        <taxon>Insecta</taxon>
        <taxon>Pterygota</taxon>
        <taxon>Neoptera</taxon>
        <taxon>Endopterygota</taxon>
        <taxon>Lepidoptera</taxon>
        <taxon>Glossata</taxon>
        <taxon>Ditrysia</taxon>
        <taxon>Papilionoidea</taxon>
        <taxon>Nymphalidae</taxon>
        <taxon>Nymphalinae</taxon>
        <taxon>Euphydryas</taxon>
    </lineage>
</organism>
<accession>A0AAU9U8V2</accession>
<dbReference type="GO" id="GO:0016787">
    <property type="term" value="F:hydrolase activity"/>
    <property type="evidence" value="ECO:0007669"/>
    <property type="project" value="TreeGrafter"/>
</dbReference>
<evidence type="ECO:0000256" key="3">
    <source>
        <dbReference type="ARBA" id="ARBA00023180"/>
    </source>
</evidence>
<name>A0AAU9U8V2_EUPED</name>
<protein>
    <recommendedName>
        <fullName evidence="6">Strictosidine synthase conserved region domain-containing protein</fullName>
    </recommendedName>
</protein>
<feature type="compositionally biased region" description="Basic and acidic residues" evidence="4">
    <location>
        <begin position="623"/>
        <end position="655"/>
    </location>
</feature>
<dbReference type="EMBL" id="CAKOGL010000014">
    <property type="protein sequence ID" value="CAH2094562.1"/>
    <property type="molecule type" value="Genomic_DNA"/>
</dbReference>
<evidence type="ECO:0000256" key="4">
    <source>
        <dbReference type="SAM" id="MobiDB-lite"/>
    </source>
</evidence>
<evidence type="ECO:0000256" key="5">
    <source>
        <dbReference type="SAM" id="Phobius"/>
    </source>
</evidence>
<evidence type="ECO:0000256" key="1">
    <source>
        <dbReference type="ARBA" id="ARBA00009191"/>
    </source>
</evidence>
<keyword evidence="3" id="KW-0325">Glycoprotein</keyword>
<feature type="compositionally biased region" description="Basic and acidic residues" evidence="4">
    <location>
        <begin position="572"/>
        <end position="584"/>
    </location>
</feature>
<comment type="caution">
    <text evidence="7">The sequence shown here is derived from an EMBL/GenBank/DDBJ whole genome shotgun (WGS) entry which is preliminary data.</text>
</comment>
<dbReference type="InterPro" id="IPR011042">
    <property type="entry name" value="6-blade_b-propeller_TolB-like"/>
</dbReference>
<feature type="compositionally biased region" description="Basic and acidic residues" evidence="4">
    <location>
        <begin position="485"/>
        <end position="502"/>
    </location>
</feature>
<feature type="compositionally biased region" description="Basic residues" evidence="4">
    <location>
        <begin position="676"/>
        <end position="685"/>
    </location>
</feature>
<dbReference type="Proteomes" id="UP001153954">
    <property type="component" value="Unassembled WGS sequence"/>
</dbReference>
<proteinExistence type="inferred from homology"/>
<feature type="domain" description="Strictosidine synthase conserved region" evidence="6">
    <location>
        <begin position="172"/>
        <end position="257"/>
    </location>
</feature>
<feature type="region of interest" description="Disordered" evidence="4">
    <location>
        <begin position="440"/>
        <end position="697"/>
    </location>
</feature>
<keyword evidence="5" id="KW-0472">Membrane</keyword>
<dbReference type="PANTHER" id="PTHR10426">
    <property type="entry name" value="STRICTOSIDINE SYNTHASE-RELATED"/>
    <property type="match status" value="1"/>
</dbReference>
<evidence type="ECO:0000313" key="8">
    <source>
        <dbReference type="Proteomes" id="UP001153954"/>
    </source>
</evidence>
<dbReference type="PANTHER" id="PTHR10426:SF88">
    <property type="entry name" value="ADIPOCYTE PLASMA MEMBRANE-ASSOCIATED PROTEIN HEMOMUCIN-RELATED"/>
    <property type="match status" value="1"/>
</dbReference>
<sequence>MGYLLVLIKKILKLILYLAIVIAIILFIPNLPPYTKFTSIEIEPTQPLIGELAINGLLNNAEHLFEDKLLGPECYQIYNDEVYTGLATGEIVKISPGGHVTFVTKIGEPCTGLIQEHICGRPLGFVIDNKNKVMYVADAYYGIWKVNLETYQKQILVSPRVPVNGKVPMLFNSVALAQNGDIYWTDSSSDYHLKDGVTGIMCDPTGRLLHYNSAKNESQVLLDNLYFSNGLVISPDNQFVLVAETAKYRLIKYYLSGPKKGKSEVFVAGLPGYPDNLRTLPDGSGILISLYNVFDENNPMIIKTLASAPLARKFIARTFHLIENTFDFLNKQFHHHIFEEIVYYVGSFSSTTFLNPGKSGLIQMDWNGKIVASYYNTDGSIHHLSDAIVFKDKLYTGSPHQNFIGVVPAPPLLKKAFSTNKLAIEESPKAEVKPLKQVKPKLEDKKEIPKQQQSKENIKLQTVKKESTVNKNEMSGDSGIKPKVSPKEAEVKPKVVAKEVKSKPQVAANEPEIKPKVAAKETESKPKVVTNDAKKEQVVVSKEQIKQQDPDKNPKSTPKKNEENAKVISKSQDVKRNNIDKEPSANEINPSNKDTETKFKSSKSKESEQTKPVPNKVQVNSKTKSEHPQNKAENLKLKKQNSEESPKKGHEDSKSTKNSPKPIPIEEEIPSDTAKPNKKTLKVIKKSGPQEIPNPNL</sequence>
<evidence type="ECO:0000259" key="6">
    <source>
        <dbReference type="Pfam" id="PF03088"/>
    </source>
</evidence>
<dbReference type="AlphaFoldDB" id="A0AAU9U8V2"/>
<feature type="compositionally biased region" description="Basic and acidic residues" evidence="4">
    <location>
        <begin position="440"/>
        <end position="449"/>
    </location>
</feature>
<feature type="compositionally biased region" description="Basic and acidic residues" evidence="4">
    <location>
        <begin position="593"/>
        <end position="609"/>
    </location>
</feature>
<reference evidence="7" key="1">
    <citation type="submission" date="2022-03" db="EMBL/GenBank/DDBJ databases">
        <authorList>
            <person name="Tunstrom K."/>
        </authorList>
    </citation>
    <scope>NUCLEOTIDE SEQUENCE</scope>
</reference>
<comment type="similarity">
    <text evidence="1">Belongs to the strictosidine synthase family.</text>
</comment>
<evidence type="ECO:0000256" key="2">
    <source>
        <dbReference type="ARBA" id="ARBA00022553"/>
    </source>
</evidence>
<keyword evidence="8" id="KW-1185">Reference proteome</keyword>
<gene>
    <name evidence="7" type="ORF">EEDITHA_LOCUS10117</name>
</gene>
<dbReference type="Pfam" id="PF03088">
    <property type="entry name" value="Str_synth"/>
    <property type="match status" value="1"/>
</dbReference>
<keyword evidence="2" id="KW-0597">Phosphoprotein</keyword>
<feature type="compositionally biased region" description="Basic and acidic residues" evidence="4">
    <location>
        <begin position="511"/>
        <end position="565"/>
    </location>
</feature>
<evidence type="ECO:0000313" key="7">
    <source>
        <dbReference type="EMBL" id="CAH2094562.1"/>
    </source>
</evidence>
<feature type="transmembrane region" description="Helical" evidence="5">
    <location>
        <begin position="12"/>
        <end position="31"/>
    </location>
</feature>